<reference evidence="3 4" key="1">
    <citation type="journal article" date="2015" name="Antonie Van Leeuwenhoek">
        <title>Oceanobacillus bengalensis sp. nov., a bacterium isolated from seawater of the Bay of Bengal.</title>
        <authorList>
            <person name="Yongchang O."/>
            <person name="Xiang W."/>
            <person name="Wang G."/>
        </authorList>
    </citation>
    <scope>NUCLEOTIDE SEQUENCE [LARGE SCALE GENOMIC DNA]</scope>
    <source>
        <strain evidence="3 4">MCCC 1K00260</strain>
    </source>
</reference>
<evidence type="ECO:0000259" key="2">
    <source>
        <dbReference type="Pfam" id="PF12164"/>
    </source>
</evidence>
<dbReference type="EMBL" id="RBZO01000010">
    <property type="protein sequence ID" value="RKQ16094.1"/>
    <property type="molecule type" value="Genomic_DNA"/>
</dbReference>
<dbReference type="AlphaFoldDB" id="A0A494Z0V1"/>
<dbReference type="Gene3D" id="2.60.480.10">
    <property type="entry name" value="eubacterium ventriosum atcc domain"/>
    <property type="match status" value="1"/>
</dbReference>
<sequence length="206" mass="24225">MANLVYLRMKKSVVLDEMRELKLKDIAFITTSESTRKQELESTSIYRVTKKDKNLVVIDSFLIIEHLTHLYKDVEIQLVGENQTIIRVVKEKKATSPFIVACVWLLLFIGTAMTIMNFHYDVSMQPVQQKLHYLLTGEENEFPLWIQIPYSLGLGLGTLLFFNHWFSKRFNEEPSPLEVEIFNYQQDLDNYLNYNENKINGRKPSR</sequence>
<feature type="transmembrane region" description="Helical" evidence="1">
    <location>
        <begin position="144"/>
        <end position="162"/>
    </location>
</feature>
<gene>
    <name evidence="3" type="ORF">D8M05_08315</name>
</gene>
<proteinExistence type="predicted"/>
<comment type="caution">
    <text evidence="3">The sequence shown here is derived from an EMBL/GenBank/DDBJ whole genome shotgun (WGS) entry which is preliminary data.</text>
</comment>
<accession>A0A494Z0V1</accession>
<protein>
    <submittedName>
        <fullName evidence="3">Stage V sporulation protein AA</fullName>
    </submittedName>
</protein>
<keyword evidence="1" id="KW-0472">Membrane</keyword>
<dbReference type="Pfam" id="PF12164">
    <property type="entry name" value="SporV_AA"/>
    <property type="match status" value="1"/>
</dbReference>
<dbReference type="RefSeq" id="WP_121130568.1">
    <property type="nucleotide sequence ID" value="NZ_JBHUFK010000026.1"/>
</dbReference>
<evidence type="ECO:0000313" key="4">
    <source>
        <dbReference type="Proteomes" id="UP000281813"/>
    </source>
</evidence>
<evidence type="ECO:0000256" key="1">
    <source>
        <dbReference type="SAM" id="Phobius"/>
    </source>
</evidence>
<keyword evidence="4" id="KW-1185">Reference proteome</keyword>
<feature type="transmembrane region" description="Helical" evidence="1">
    <location>
        <begin position="98"/>
        <end position="120"/>
    </location>
</feature>
<dbReference type="Proteomes" id="UP000281813">
    <property type="component" value="Unassembled WGS sequence"/>
</dbReference>
<evidence type="ECO:0000313" key="3">
    <source>
        <dbReference type="EMBL" id="RKQ16094.1"/>
    </source>
</evidence>
<keyword evidence="1" id="KW-0812">Transmembrane</keyword>
<organism evidence="3 4">
    <name type="scientific">Oceanobacillus bengalensis</name>
    <dbReference type="NCBI Taxonomy" id="1435466"/>
    <lineage>
        <taxon>Bacteria</taxon>
        <taxon>Bacillati</taxon>
        <taxon>Bacillota</taxon>
        <taxon>Bacilli</taxon>
        <taxon>Bacillales</taxon>
        <taxon>Bacillaceae</taxon>
        <taxon>Oceanobacillus</taxon>
    </lineage>
</organism>
<dbReference type="InterPro" id="IPR021997">
    <property type="entry name" value="SporV_AA"/>
</dbReference>
<name>A0A494Z0V1_9BACI</name>
<keyword evidence="1" id="KW-1133">Transmembrane helix</keyword>
<feature type="domain" description="Stage V sporulation protein AA" evidence="2">
    <location>
        <begin position="3"/>
        <end position="91"/>
    </location>
</feature>
<dbReference type="OrthoDB" id="9782754at2"/>
<dbReference type="InterPro" id="IPR038548">
    <property type="entry name" value="SporV_AA_N_sf"/>
</dbReference>